<evidence type="ECO:0000256" key="1">
    <source>
        <dbReference type="SAM" id="MobiDB-lite"/>
    </source>
</evidence>
<dbReference type="InParanoid" id="A0A804R5C5"/>
<dbReference type="AlphaFoldDB" id="A0A804R5C5"/>
<dbReference type="Gramene" id="Zm00001eb385000_T001">
    <property type="protein sequence ID" value="Zm00001eb385000_P001"/>
    <property type="gene ID" value="Zm00001eb385000"/>
</dbReference>
<reference evidence="2" key="3">
    <citation type="submission" date="2021-05" db="UniProtKB">
        <authorList>
            <consortium name="EnsemblPlants"/>
        </authorList>
    </citation>
    <scope>IDENTIFICATION</scope>
    <source>
        <strain evidence="2">cv. B73</strain>
    </source>
</reference>
<dbReference type="Proteomes" id="UP000007305">
    <property type="component" value="Chromosome 9"/>
</dbReference>
<sequence>MRRSRRNESICLLTCWIRRSYGSFFGHWLLLLGYNLQMGRQTYRSSHFLLDLCRIVPSQGRGVAGRKKDERGGAEKEYKSRSLRHITKKRRNQSSPEVDSEEASSKSTNNEDARRGGSAIKSFYFFV</sequence>
<evidence type="ECO:0000313" key="3">
    <source>
        <dbReference type="Proteomes" id="UP000007305"/>
    </source>
</evidence>
<proteinExistence type="predicted"/>
<feature type="compositionally biased region" description="Basic residues" evidence="1">
    <location>
        <begin position="81"/>
        <end position="92"/>
    </location>
</feature>
<dbReference type="EnsemblPlants" id="Zm00001eb385000_T001">
    <property type="protein sequence ID" value="Zm00001eb385000_P001"/>
    <property type="gene ID" value="Zm00001eb385000"/>
</dbReference>
<organism evidence="2 3">
    <name type="scientific">Zea mays</name>
    <name type="common">Maize</name>
    <dbReference type="NCBI Taxonomy" id="4577"/>
    <lineage>
        <taxon>Eukaryota</taxon>
        <taxon>Viridiplantae</taxon>
        <taxon>Streptophyta</taxon>
        <taxon>Embryophyta</taxon>
        <taxon>Tracheophyta</taxon>
        <taxon>Spermatophyta</taxon>
        <taxon>Magnoliopsida</taxon>
        <taxon>Liliopsida</taxon>
        <taxon>Poales</taxon>
        <taxon>Poaceae</taxon>
        <taxon>PACMAD clade</taxon>
        <taxon>Panicoideae</taxon>
        <taxon>Andropogonodae</taxon>
        <taxon>Andropogoneae</taxon>
        <taxon>Tripsacinae</taxon>
        <taxon>Zea</taxon>
    </lineage>
</organism>
<reference evidence="2" key="2">
    <citation type="submission" date="2019-07" db="EMBL/GenBank/DDBJ databases">
        <authorList>
            <person name="Seetharam A."/>
            <person name="Woodhouse M."/>
            <person name="Cannon E."/>
        </authorList>
    </citation>
    <scope>NUCLEOTIDE SEQUENCE [LARGE SCALE GENOMIC DNA]</scope>
    <source>
        <strain evidence="2">cv. B73</strain>
    </source>
</reference>
<keyword evidence="3" id="KW-1185">Reference proteome</keyword>
<feature type="region of interest" description="Disordered" evidence="1">
    <location>
        <begin position="60"/>
        <end position="115"/>
    </location>
</feature>
<protein>
    <submittedName>
        <fullName evidence="2">Uncharacterized protein</fullName>
    </submittedName>
</protein>
<name>A0A804R5C5_MAIZE</name>
<reference evidence="3" key="1">
    <citation type="journal article" date="2009" name="Science">
        <title>The B73 maize genome: complexity, diversity, and dynamics.</title>
        <authorList>
            <person name="Schnable P.S."/>
            <person name="Ware D."/>
            <person name="Fulton R.S."/>
            <person name="Stein J.C."/>
            <person name="Wei F."/>
            <person name="Pasternak S."/>
            <person name="Liang C."/>
            <person name="Zhang J."/>
            <person name="Fulton L."/>
            <person name="Graves T.A."/>
            <person name="Minx P."/>
            <person name="Reily A.D."/>
            <person name="Courtney L."/>
            <person name="Kruchowski S.S."/>
            <person name="Tomlinson C."/>
            <person name="Strong C."/>
            <person name="Delehaunty K."/>
            <person name="Fronick C."/>
            <person name="Courtney B."/>
            <person name="Rock S.M."/>
            <person name="Belter E."/>
            <person name="Du F."/>
            <person name="Kim K."/>
            <person name="Abbott R.M."/>
            <person name="Cotton M."/>
            <person name="Levy A."/>
            <person name="Marchetto P."/>
            <person name="Ochoa K."/>
            <person name="Jackson S.M."/>
            <person name="Gillam B."/>
            <person name="Chen W."/>
            <person name="Yan L."/>
            <person name="Higginbotham J."/>
            <person name="Cardenas M."/>
            <person name="Waligorski J."/>
            <person name="Applebaum E."/>
            <person name="Phelps L."/>
            <person name="Falcone J."/>
            <person name="Kanchi K."/>
            <person name="Thane T."/>
            <person name="Scimone A."/>
            <person name="Thane N."/>
            <person name="Henke J."/>
            <person name="Wang T."/>
            <person name="Ruppert J."/>
            <person name="Shah N."/>
            <person name="Rotter K."/>
            <person name="Hodges J."/>
            <person name="Ingenthron E."/>
            <person name="Cordes M."/>
            <person name="Kohlberg S."/>
            <person name="Sgro J."/>
            <person name="Delgado B."/>
            <person name="Mead K."/>
            <person name="Chinwalla A."/>
            <person name="Leonard S."/>
            <person name="Crouse K."/>
            <person name="Collura K."/>
            <person name="Kudrna D."/>
            <person name="Currie J."/>
            <person name="He R."/>
            <person name="Angelova A."/>
            <person name="Rajasekar S."/>
            <person name="Mueller T."/>
            <person name="Lomeli R."/>
            <person name="Scara G."/>
            <person name="Ko A."/>
            <person name="Delaney K."/>
            <person name="Wissotski M."/>
            <person name="Lopez G."/>
            <person name="Campos D."/>
            <person name="Braidotti M."/>
            <person name="Ashley E."/>
            <person name="Golser W."/>
            <person name="Kim H."/>
            <person name="Lee S."/>
            <person name="Lin J."/>
            <person name="Dujmic Z."/>
            <person name="Kim W."/>
            <person name="Talag J."/>
            <person name="Zuccolo A."/>
            <person name="Fan C."/>
            <person name="Sebastian A."/>
            <person name="Kramer M."/>
            <person name="Spiegel L."/>
            <person name="Nascimento L."/>
            <person name="Zutavern T."/>
            <person name="Miller B."/>
            <person name="Ambroise C."/>
            <person name="Muller S."/>
            <person name="Spooner W."/>
            <person name="Narechania A."/>
            <person name="Ren L."/>
            <person name="Wei S."/>
            <person name="Kumari S."/>
            <person name="Faga B."/>
            <person name="Levy M.J."/>
            <person name="McMahan L."/>
            <person name="Van Buren P."/>
            <person name="Vaughn M.W."/>
            <person name="Ying K."/>
            <person name="Yeh C.-T."/>
            <person name="Emrich S.J."/>
            <person name="Jia Y."/>
            <person name="Kalyanaraman A."/>
            <person name="Hsia A.-P."/>
            <person name="Barbazuk W.B."/>
            <person name="Baucom R.S."/>
            <person name="Brutnell T.P."/>
            <person name="Carpita N.C."/>
            <person name="Chaparro C."/>
            <person name="Chia J.-M."/>
            <person name="Deragon J.-M."/>
            <person name="Estill J.C."/>
            <person name="Fu Y."/>
            <person name="Jeddeloh J.A."/>
            <person name="Han Y."/>
            <person name="Lee H."/>
            <person name="Li P."/>
            <person name="Lisch D.R."/>
            <person name="Liu S."/>
            <person name="Liu Z."/>
            <person name="Nagel D.H."/>
            <person name="McCann M.C."/>
            <person name="SanMiguel P."/>
            <person name="Myers A.M."/>
            <person name="Nettleton D."/>
            <person name="Nguyen J."/>
            <person name="Penning B.W."/>
            <person name="Ponnala L."/>
            <person name="Schneider K.L."/>
            <person name="Schwartz D.C."/>
            <person name="Sharma A."/>
            <person name="Soderlund C."/>
            <person name="Springer N.M."/>
            <person name="Sun Q."/>
            <person name="Wang H."/>
            <person name="Waterman M."/>
            <person name="Westerman R."/>
            <person name="Wolfgruber T.K."/>
            <person name="Yang L."/>
            <person name="Yu Y."/>
            <person name="Zhang L."/>
            <person name="Zhou S."/>
            <person name="Zhu Q."/>
            <person name="Bennetzen J.L."/>
            <person name="Dawe R.K."/>
            <person name="Jiang J."/>
            <person name="Jiang N."/>
            <person name="Presting G.G."/>
            <person name="Wessler S.R."/>
            <person name="Aluru S."/>
            <person name="Martienssen R.A."/>
            <person name="Clifton S.W."/>
            <person name="McCombie W.R."/>
            <person name="Wing R.A."/>
            <person name="Wilson R.K."/>
        </authorList>
    </citation>
    <scope>NUCLEOTIDE SEQUENCE [LARGE SCALE GENOMIC DNA]</scope>
    <source>
        <strain evidence="3">cv. B73</strain>
    </source>
</reference>
<evidence type="ECO:0000313" key="2">
    <source>
        <dbReference type="EnsemblPlants" id="Zm00001eb385000_P001"/>
    </source>
</evidence>
<accession>A0A804R5C5</accession>
<feature type="compositionally biased region" description="Basic and acidic residues" evidence="1">
    <location>
        <begin position="66"/>
        <end position="80"/>
    </location>
</feature>